<organism evidence="1">
    <name type="scientific">uncultured marine virus</name>
    <dbReference type="NCBI Taxonomy" id="186617"/>
    <lineage>
        <taxon>Viruses</taxon>
        <taxon>environmental samples</taxon>
    </lineage>
</organism>
<reference evidence="1" key="2">
    <citation type="submission" date="2015-03" db="EMBL/GenBank/DDBJ databases">
        <authorList>
            <person name="Chow C.-E.T."/>
            <person name="Winget D.M."/>
            <person name="White R.A.III."/>
            <person name="Hallam S.J."/>
            <person name="Suttle C.A."/>
        </authorList>
    </citation>
    <scope>NUCLEOTIDE SEQUENCE</scope>
    <source>
        <strain evidence="1">Anoxic3_5</strain>
    </source>
</reference>
<proteinExistence type="predicted"/>
<reference evidence="1" key="1">
    <citation type="journal article" date="2015" name="Front. Microbiol.">
        <title>Combining genomic sequencing methods to explore viral diversity and reveal potential virus-host interactions.</title>
        <authorList>
            <person name="Chow C.E."/>
            <person name="Winget D.M."/>
            <person name="White R.A.III."/>
            <person name="Hallam S.J."/>
            <person name="Suttle C.A."/>
        </authorList>
    </citation>
    <scope>NUCLEOTIDE SEQUENCE</scope>
    <source>
        <strain evidence="1">Anoxic3_5</strain>
    </source>
</reference>
<sequence length="60" mass="7143">MTCLINMRAKSQPWQHLAYLRLRNSHYCMVILRNLSRINLLLIHLNRSLNPPIERKAGFL</sequence>
<name>A0A0F7L5E5_9VIRU</name>
<dbReference type="EMBL" id="KR029580">
    <property type="protein sequence ID" value="AKH46216.1"/>
    <property type="molecule type" value="Genomic_DNA"/>
</dbReference>
<accession>A0A0F7L5E5</accession>
<protein>
    <submittedName>
        <fullName evidence="1">Uncharacterized protein</fullName>
    </submittedName>
</protein>
<evidence type="ECO:0000313" key="1">
    <source>
        <dbReference type="EMBL" id="AKH46216.1"/>
    </source>
</evidence>